<accession>A0ACD1I6E6</accession>
<keyword evidence="2" id="KW-1185">Reference proteome</keyword>
<sequence>KKENLIKLFIASLTDINKIFYKLNQLKDFIEIKSKLLSFYYKYLNIFNKIIIDILPPHHPGIDYTI</sequence>
<dbReference type="EMBL" id="KZ824565">
    <property type="protein sequence ID" value="RAK85570.1"/>
    <property type="molecule type" value="Genomic_DNA"/>
</dbReference>
<dbReference type="Proteomes" id="UP000249748">
    <property type="component" value="Unassembled WGS sequence"/>
</dbReference>
<evidence type="ECO:0000313" key="1">
    <source>
        <dbReference type="EMBL" id="RAK85570.1"/>
    </source>
</evidence>
<name>A0ACD1I6E6_9EURO</name>
<gene>
    <name evidence="1" type="ORF">BO79DRAFT_108445</name>
</gene>
<organism evidence="1 2">
    <name type="scientific">Aspergillus costaricaensis CBS 115574</name>
    <dbReference type="NCBI Taxonomy" id="1448317"/>
    <lineage>
        <taxon>Eukaryota</taxon>
        <taxon>Fungi</taxon>
        <taxon>Dikarya</taxon>
        <taxon>Ascomycota</taxon>
        <taxon>Pezizomycotina</taxon>
        <taxon>Eurotiomycetes</taxon>
        <taxon>Eurotiomycetidae</taxon>
        <taxon>Eurotiales</taxon>
        <taxon>Aspergillaceae</taxon>
        <taxon>Aspergillus</taxon>
        <taxon>Aspergillus subgen. Circumdati</taxon>
    </lineage>
</organism>
<evidence type="ECO:0000313" key="2">
    <source>
        <dbReference type="Proteomes" id="UP000249748"/>
    </source>
</evidence>
<reference evidence="1" key="1">
    <citation type="submission" date="2018-02" db="EMBL/GenBank/DDBJ databases">
        <title>The genomes of Aspergillus section Nigri reveals drivers in fungal speciation.</title>
        <authorList>
            <consortium name="DOE Joint Genome Institute"/>
            <person name="Vesth T.C."/>
            <person name="Nybo J."/>
            <person name="Theobald S."/>
            <person name="Brandl J."/>
            <person name="Frisvad J.C."/>
            <person name="Nielsen K.F."/>
            <person name="Lyhne E.K."/>
            <person name="Kogle M.E."/>
            <person name="Kuo A."/>
            <person name="Riley R."/>
            <person name="Clum A."/>
            <person name="Nolan M."/>
            <person name="Lipzen A."/>
            <person name="Salamov A."/>
            <person name="Henrissat B."/>
            <person name="Wiebenga A."/>
            <person name="De vries R.P."/>
            <person name="Grigoriev I.V."/>
            <person name="Mortensen U.H."/>
            <person name="Andersen M.R."/>
            <person name="Baker S.E."/>
        </authorList>
    </citation>
    <scope>NUCLEOTIDE SEQUENCE</scope>
    <source>
        <strain evidence="1">CBS 115574</strain>
    </source>
</reference>
<feature type="non-terminal residue" evidence="1">
    <location>
        <position position="66"/>
    </location>
</feature>
<proteinExistence type="predicted"/>
<protein>
    <submittedName>
        <fullName evidence="1">Uncharacterized protein</fullName>
    </submittedName>
</protein>
<feature type="non-terminal residue" evidence="1">
    <location>
        <position position="1"/>
    </location>
</feature>